<dbReference type="GeneID" id="81604937"/>
<gene>
    <name evidence="2" type="ORF">N7458_011312</name>
</gene>
<organism evidence="2 3">
    <name type="scientific">Penicillium daleae</name>
    <dbReference type="NCBI Taxonomy" id="63821"/>
    <lineage>
        <taxon>Eukaryota</taxon>
        <taxon>Fungi</taxon>
        <taxon>Dikarya</taxon>
        <taxon>Ascomycota</taxon>
        <taxon>Pezizomycotina</taxon>
        <taxon>Eurotiomycetes</taxon>
        <taxon>Eurotiomycetidae</taxon>
        <taxon>Eurotiales</taxon>
        <taxon>Aspergillaceae</taxon>
        <taxon>Penicillium</taxon>
    </lineage>
</organism>
<accession>A0AAD6BR65</accession>
<proteinExistence type="predicted"/>
<sequence>MDDENMPRASTRSRIPQAGLREMNSATTNARSGMSGILPPGTIANKAVSRTVQSALSKTVDARPTNIAI</sequence>
<dbReference type="EMBL" id="JAPVEA010000009">
    <property type="protein sequence ID" value="KAJ5432156.1"/>
    <property type="molecule type" value="Genomic_DNA"/>
</dbReference>
<dbReference type="Proteomes" id="UP001213681">
    <property type="component" value="Unassembled WGS sequence"/>
</dbReference>
<reference evidence="2" key="1">
    <citation type="submission" date="2022-12" db="EMBL/GenBank/DDBJ databases">
        <authorList>
            <person name="Petersen C."/>
        </authorList>
    </citation>
    <scope>NUCLEOTIDE SEQUENCE</scope>
    <source>
        <strain evidence="2">IBT 16125</strain>
    </source>
</reference>
<comment type="caution">
    <text evidence="2">The sequence shown here is derived from an EMBL/GenBank/DDBJ whole genome shotgun (WGS) entry which is preliminary data.</text>
</comment>
<protein>
    <submittedName>
        <fullName evidence="2">Kinesin-like protein klpA</fullName>
    </submittedName>
</protein>
<name>A0AAD6BR65_9EURO</name>
<feature type="region of interest" description="Disordered" evidence="1">
    <location>
        <begin position="1"/>
        <end position="22"/>
    </location>
</feature>
<dbReference type="AlphaFoldDB" id="A0AAD6BR65"/>
<evidence type="ECO:0000313" key="3">
    <source>
        <dbReference type="Proteomes" id="UP001213681"/>
    </source>
</evidence>
<reference evidence="2" key="2">
    <citation type="journal article" date="2023" name="IMA Fungus">
        <title>Comparative genomic study of the Penicillium genus elucidates a diverse pangenome and 15 lateral gene transfer events.</title>
        <authorList>
            <person name="Petersen C."/>
            <person name="Sorensen T."/>
            <person name="Nielsen M.R."/>
            <person name="Sondergaard T.E."/>
            <person name="Sorensen J.L."/>
            <person name="Fitzpatrick D.A."/>
            <person name="Frisvad J.C."/>
            <person name="Nielsen K.L."/>
        </authorList>
    </citation>
    <scope>NUCLEOTIDE SEQUENCE</scope>
    <source>
        <strain evidence="2">IBT 16125</strain>
    </source>
</reference>
<evidence type="ECO:0000256" key="1">
    <source>
        <dbReference type="SAM" id="MobiDB-lite"/>
    </source>
</evidence>
<evidence type="ECO:0000313" key="2">
    <source>
        <dbReference type="EMBL" id="KAJ5432156.1"/>
    </source>
</evidence>
<keyword evidence="3" id="KW-1185">Reference proteome</keyword>
<dbReference type="RefSeq" id="XP_056759448.1">
    <property type="nucleotide sequence ID" value="XM_056914694.1"/>
</dbReference>